<accession>A0A371HLM4</accession>
<dbReference type="AlphaFoldDB" id="A0A371HLM4"/>
<dbReference type="InterPro" id="IPR043128">
    <property type="entry name" value="Rev_trsase/Diguanyl_cyclase"/>
</dbReference>
<dbReference type="EMBL" id="QJKJ01002226">
    <property type="protein sequence ID" value="RDY03707.1"/>
    <property type="molecule type" value="Genomic_DNA"/>
</dbReference>
<evidence type="ECO:0008006" key="3">
    <source>
        <dbReference type="Google" id="ProtNLM"/>
    </source>
</evidence>
<dbReference type="Gene3D" id="3.30.70.270">
    <property type="match status" value="1"/>
</dbReference>
<name>A0A371HLM4_MUCPR</name>
<dbReference type="Gene3D" id="3.10.10.10">
    <property type="entry name" value="HIV Type 1 Reverse Transcriptase, subunit A, domain 1"/>
    <property type="match status" value="1"/>
</dbReference>
<proteinExistence type="predicted"/>
<evidence type="ECO:0000313" key="1">
    <source>
        <dbReference type="EMBL" id="RDY03707.1"/>
    </source>
</evidence>
<feature type="non-terminal residue" evidence="1">
    <location>
        <position position="1"/>
    </location>
</feature>
<dbReference type="PANTHER" id="PTHR24559:SF437">
    <property type="entry name" value="RNA-DIRECTED DNA POLYMERASE HOMOLOG"/>
    <property type="match status" value="1"/>
</dbReference>
<dbReference type="SUPFAM" id="SSF56672">
    <property type="entry name" value="DNA/RNA polymerases"/>
    <property type="match status" value="1"/>
</dbReference>
<dbReference type="InterPro" id="IPR043502">
    <property type="entry name" value="DNA/RNA_pol_sf"/>
</dbReference>
<comment type="caution">
    <text evidence="1">The sequence shown here is derived from an EMBL/GenBank/DDBJ whole genome shotgun (WGS) entry which is preliminary data.</text>
</comment>
<dbReference type="STRING" id="157652.A0A371HLM4"/>
<gene>
    <name evidence="1" type="ORF">CR513_12685</name>
</gene>
<dbReference type="Proteomes" id="UP000257109">
    <property type="component" value="Unassembled WGS sequence"/>
</dbReference>
<keyword evidence="2" id="KW-1185">Reference proteome</keyword>
<evidence type="ECO:0000313" key="2">
    <source>
        <dbReference type="Proteomes" id="UP000257109"/>
    </source>
</evidence>
<dbReference type="PANTHER" id="PTHR24559">
    <property type="entry name" value="TRANSPOSON TY3-I GAG-POL POLYPROTEIN"/>
    <property type="match status" value="1"/>
</dbReference>
<dbReference type="InterPro" id="IPR053134">
    <property type="entry name" value="RNA-dir_DNA_polymerase"/>
</dbReference>
<sequence length="91" mass="10507">ALQILLPHFGFEPSHGTSNVMQMVKESMSPSAMLVILIPKKDCTWRMYIDFKPINNITIRYRHPIPPLDDLLDKLHGFVIFSKIDLQSGYH</sequence>
<reference evidence="1" key="1">
    <citation type="submission" date="2018-05" db="EMBL/GenBank/DDBJ databases">
        <title>Draft genome of Mucuna pruriens seed.</title>
        <authorList>
            <person name="Nnadi N.E."/>
            <person name="Vos R."/>
            <person name="Hasami M.H."/>
            <person name="Devisetty U.K."/>
            <person name="Aguiy J.C."/>
        </authorList>
    </citation>
    <scope>NUCLEOTIDE SEQUENCE [LARGE SCALE GENOMIC DNA]</scope>
    <source>
        <strain evidence="1">JCA_2017</strain>
    </source>
</reference>
<protein>
    <recommendedName>
        <fullName evidence="3">Reverse transcriptase domain-containing protein</fullName>
    </recommendedName>
</protein>
<organism evidence="1 2">
    <name type="scientific">Mucuna pruriens</name>
    <name type="common">Velvet bean</name>
    <name type="synonym">Dolichos pruriens</name>
    <dbReference type="NCBI Taxonomy" id="157652"/>
    <lineage>
        <taxon>Eukaryota</taxon>
        <taxon>Viridiplantae</taxon>
        <taxon>Streptophyta</taxon>
        <taxon>Embryophyta</taxon>
        <taxon>Tracheophyta</taxon>
        <taxon>Spermatophyta</taxon>
        <taxon>Magnoliopsida</taxon>
        <taxon>eudicotyledons</taxon>
        <taxon>Gunneridae</taxon>
        <taxon>Pentapetalae</taxon>
        <taxon>rosids</taxon>
        <taxon>fabids</taxon>
        <taxon>Fabales</taxon>
        <taxon>Fabaceae</taxon>
        <taxon>Papilionoideae</taxon>
        <taxon>50 kb inversion clade</taxon>
        <taxon>NPAAA clade</taxon>
        <taxon>indigoferoid/millettioid clade</taxon>
        <taxon>Phaseoleae</taxon>
        <taxon>Mucuna</taxon>
    </lineage>
</organism>
<dbReference type="OrthoDB" id="532959at2759"/>